<dbReference type="Proteomes" id="UP000486602">
    <property type="component" value="Unassembled WGS sequence"/>
</dbReference>
<feature type="chain" id="PRO_5029914141" evidence="1">
    <location>
        <begin position="22"/>
        <end position="142"/>
    </location>
</feature>
<keyword evidence="1" id="KW-0732">Signal</keyword>
<name>A0A7K3WMJ6_9FLAO</name>
<gene>
    <name evidence="2" type="ORF">G3O08_05080</name>
</gene>
<accession>A0A7K3WMJ6</accession>
<dbReference type="AlphaFoldDB" id="A0A7K3WMJ6"/>
<feature type="signal peptide" evidence="1">
    <location>
        <begin position="1"/>
        <end position="21"/>
    </location>
</feature>
<keyword evidence="3" id="KW-1185">Reference proteome</keyword>
<dbReference type="EMBL" id="JAAGVY010000006">
    <property type="protein sequence ID" value="NEN22869.1"/>
    <property type="molecule type" value="Genomic_DNA"/>
</dbReference>
<sequence length="142" mass="15932">MKSIKLTIVLLALLSFESGHAQTAEDYAAVSEFLPAEELSSAQENQARFAQFAYLNRHGYYLGNTGGKDFSTFPDISEVNAFYSGVPEISLQLIETGELNLMAYSFEMKRNAYNYYRVPGSDKVLVILPMNLSLQRINSEIK</sequence>
<evidence type="ECO:0000313" key="2">
    <source>
        <dbReference type="EMBL" id="NEN22869.1"/>
    </source>
</evidence>
<evidence type="ECO:0000256" key="1">
    <source>
        <dbReference type="SAM" id="SignalP"/>
    </source>
</evidence>
<organism evidence="2 3">
    <name type="scientific">Cryomorpha ignava</name>
    <dbReference type="NCBI Taxonomy" id="101383"/>
    <lineage>
        <taxon>Bacteria</taxon>
        <taxon>Pseudomonadati</taxon>
        <taxon>Bacteroidota</taxon>
        <taxon>Flavobacteriia</taxon>
        <taxon>Flavobacteriales</taxon>
        <taxon>Cryomorphaceae</taxon>
        <taxon>Cryomorpha</taxon>
    </lineage>
</organism>
<proteinExistence type="predicted"/>
<comment type="caution">
    <text evidence="2">The sequence shown here is derived from an EMBL/GenBank/DDBJ whole genome shotgun (WGS) entry which is preliminary data.</text>
</comment>
<dbReference type="RefSeq" id="WP_163283594.1">
    <property type="nucleotide sequence ID" value="NZ_JAAGVY010000006.1"/>
</dbReference>
<reference evidence="2 3" key="1">
    <citation type="submission" date="2020-02" db="EMBL/GenBank/DDBJ databases">
        <title>Out from the shadows clarifying the taxonomy of the family Cryomorphaceae and related taxa by utilizing the GTDB taxonomic framework.</title>
        <authorList>
            <person name="Bowman J.P."/>
        </authorList>
    </citation>
    <scope>NUCLEOTIDE SEQUENCE [LARGE SCALE GENOMIC DNA]</scope>
    <source>
        <strain evidence="2 3">QSSC 1-22</strain>
    </source>
</reference>
<protein>
    <submittedName>
        <fullName evidence="2">Uncharacterized protein</fullName>
    </submittedName>
</protein>
<evidence type="ECO:0000313" key="3">
    <source>
        <dbReference type="Proteomes" id="UP000486602"/>
    </source>
</evidence>